<evidence type="ECO:0000313" key="2">
    <source>
        <dbReference type="EMBL" id="APG28853.1"/>
    </source>
</evidence>
<dbReference type="Pfam" id="PF09936">
    <property type="entry name" value="Methyltrn_RNA_4"/>
    <property type="match status" value="1"/>
</dbReference>
<keyword evidence="3" id="KW-1185">Reference proteome</keyword>
<protein>
    <recommendedName>
        <fullName evidence="1">tRNA (guanine-N(1)-)-methyltransferase C-terminal domain-containing protein</fullName>
    </recommendedName>
</protein>
<proteinExistence type="predicted"/>
<dbReference type="InterPro" id="IPR029026">
    <property type="entry name" value="tRNA_m1G_MTases_N"/>
</dbReference>
<feature type="domain" description="tRNA (guanine-N(1)-)-methyltransferase C-terminal" evidence="1">
    <location>
        <begin position="6"/>
        <end position="184"/>
    </location>
</feature>
<dbReference type="RefSeq" id="WP_072284877.1">
    <property type="nucleotide sequence ID" value="NZ_CP015519.1"/>
</dbReference>
<dbReference type="OrthoDB" id="9794931at2"/>
<sequence>MKQPAVAIALVHHPIVDRRGDLVTTAVTNLDIHDLARTARTYGVSRVYLVTPLAEQQQLVDRILQHWRQGHGSSYNPKRAEALKLVVVAASLEEALADWQQVSGAEPWPVLTGAASQGGISFGRCREILAERSLLLVLGTGWGLAPELFEQGWTVLEPIVGAGDNYNHLPVRSAAAIMLDRLLGTVAD</sequence>
<dbReference type="EMBL" id="CP015519">
    <property type="protein sequence ID" value="APG28853.1"/>
    <property type="molecule type" value="Genomic_DNA"/>
</dbReference>
<dbReference type="STRING" id="1842532.A7E78_14045"/>
<dbReference type="CDD" id="cd18085">
    <property type="entry name" value="TM1570-like"/>
    <property type="match status" value="1"/>
</dbReference>
<organism evidence="2 3">
    <name type="scientific">Syntrophotalea acetylenivorans</name>
    <dbReference type="NCBI Taxonomy" id="1842532"/>
    <lineage>
        <taxon>Bacteria</taxon>
        <taxon>Pseudomonadati</taxon>
        <taxon>Thermodesulfobacteriota</taxon>
        <taxon>Desulfuromonadia</taxon>
        <taxon>Desulfuromonadales</taxon>
        <taxon>Syntrophotaleaceae</taxon>
        <taxon>Syntrophotalea</taxon>
    </lineage>
</organism>
<dbReference type="Proteomes" id="UP000182517">
    <property type="component" value="Chromosome"/>
</dbReference>
<dbReference type="InterPro" id="IPR019230">
    <property type="entry name" value="RNA_MeTrfase_C_dom"/>
</dbReference>
<evidence type="ECO:0000313" key="3">
    <source>
        <dbReference type="Proteomes" id="UP000182517"/>
    </source>
</evidence>
<name>A0A1L3GSD8_9BACT</name>
<accession>A0A1L3GSD8</accession>
<reference evidence="2 3" key="1">
    <citation type="journal article" date="2017" name="Genome Announc.">
        <title>Complete Genome Sequences of Two Acetylene-Fermenting Pelobacter acetylenicus Strains.</title>
        <authorList>
            <person name="Sutton J.M."/>
            <person name="Baesman S.M."/>
            <person name="Fierst J.L."/>
            <person name="Poret-Peterson A.T."/>
            <person name="Oremland R.S."/>
            <person name="Dunlap D.S."/>
            <person name="Akob D.M."/>
        </authorList>
    </citation>
    <scope>NUCLEOTIDE SEQUENCE [LARGE SCALE GENOMIC DNA]</scope>
    <source>
        <strain evidence="2 3">SFB93</strain>
    </source>
</reference>
<dbReference type="Gene3D" id="3.40.1280.10">
    <property type="match status" value="1"/>
</dbReference>
<evidence type="ECO:0000259" key="1">
    <source>
        <dbReference type="Pfam" id="PF09936"/>
    </source>
</evidence>
<dbReference type="AlphaFoldDB" id="A0A1L3GSD8"/>
<dbReference type="KEGG" id="pef:A7E78_14045"/>
<gene>
    <name evidence="2" type="ORF">A7E78_14045</name>
</gene>